<protein>
    <submittedName>
        <fullName evidence="2">Uncharacterized protein</fullName>
    </submittedName>
</protein>
<gene>
    <name evidence="2" type="ORF">UC7_00369</name>
</gene>
<dbReference type="EMBL" id="AJAU01000005">
    <property type="protein sequence ID" value="EOL50376.1"/>
    <property type="molecule type" value="Genomic_DNA"/>
</dbReference>
<keyword evidence="1" id="KW-1133">Transmembrane helix</keyword>
<evidence type="ECO:0000313" key="2">
    <source>
        <dbReference type="EMBL" id="EOL50376.1"/>
    </source>
</evidence>
<dbReference type="AlphaFoldDB" id="R3WRA3"/>
<proteinExistence type="predicted"/>
<keyword evidence="1" id="KW-0812">Transmembrane</keyword>
<accession>R3WRA3</accession>
<comment type="caution">
    <text evidence="2">The sequence shown here is derived from an EMBL/GenBank/DDBJ whole genome shotgun (WGS) entry which is preliminary data.</text>
</comment>
<evidence type="ECO:0000313" key="3">
    <source>
        <dbReference type="Proteomes" id="UP000013840"/>
    </source>
</evidence>
<dbReference type="Proteomes" id="UP000013840">
    <property type="component" value="Unassembled WGS sequence"/>
</dbReference>
<keyword evidence="1" id="KW-0472">Membrane</keyword>
<keyword evidence="3" id="KW-1185">Reference proteome</keyword>
<dbReference type="RefSeq" id="WP_010770573.1">
    <property type="nucleotide sequence ID" value="NZ_KB946332.1"/>
</dbReference>
<dbReference type="PATRIC" id="fig|1158612.3.peg.375"/>
<evidence type="ECO:0000256" key="1">
    <source>
        <dbReference type="SAM" id="Phobius"/>
    </source>
</evidence>
<sequence length="246" mass="28442">MENDGVVIGAVIALVGTLITSLATNFFMIKTTKLNNENRFRELKLEISRKSEADNKKNEHDILMNNREFITKSIQNMSKCMNILYNTTERLVANYPGTPYTGTHPDLLFKNTISNLSAGFPISIDELNRLDEEWGKAYKNFDDALIENRIFLSKDVNDRFIEFQKNCYNIKTYFYGRFAGVNSDIDLEKYRVEYNNQVQEQVFLSSEGLGSPTKKVLDLYDKLNDSRTKVVSSIQEYEQKKTKFSL</sequence>
<feature type="transmembrane region" description="Helical" evidence="1">
    <location>
        <begin position="6"/>
        <end position="29"/>
    </location>
</feature>
<reference evidence="2 3" key="1">
    <citation type="submission" date="2013-02" db="EMBL/GenBank/DDBJ databases">
        <title>The Genome Sequence of Enterococcus caccae BAA-1240.</title>
        <authorList>
            <consortium name="The Broad Institute Genome Sequencing Platform"/>
            <consortium name="The Broad Institute Genome Sequencing Center for Infectious Disease"/>
            <person name="Earl A.M."/>
            <person name="Gilmore M.S."/>
            <person name="Lebreton F."/>
            <person name="Walker B."/>
            <person name="Young S.K."/>
            <person name="Zeng Q."/>
            <person name="Gargeya S."/>
            <person name="Fitzgerald M."/>
            <person name="Haas B."/>
            <person name="Abouelleil A."/>
            <person name="Alvarado L."/>
            <person name="Arachchi H.M."/>
            <person name="Berlin A.M."/>
            <person name="Chapman S.B."/>
            <person name="Dewar J."/>
            <person name="Goldberg J."/>
            <person name="Griggs A."/>
            <person name="Gujja S."/>
            <person name="Hansen M."/>
            <person name="Howarth C."/>
            <person name="Imamovic A."/>
            <person name="Larimer J."/>
            <person name="McCowan C."/>
            <person name="Murphy C."/>
            <person name="Neiman D."/>
            <person name="Pearson M."/>
            <person name="Priest M."/>
            <person name="Roberts A."/>
            <person name="Saif S."/>
            <person name="Shea T."/>
            <person name="Sisk P."/>
            <person name="Sykes S."/>
            <person name="Wortman J."/>
            <person name="Nusbaum C."/>
            <person name="Birren B."/>
        </authorList>
    </citation>
    <scope>NUCLEOTIDE SEQUENCE [LARGE SCALE GENOMIC DNA]</scope>
    <source>
        <strain evidence="2 3">ATCC BAA-1240</strain>
    </source>
</reference>
<name>R3WRA3_9ENTE</name>
<organism evidence="2 3">
    <name type="scientific">Enterococcus caccae ATCC BAA-1240</name>
    <dbReference type="NCBI Taxonomy" id="1158612"/>
    <lineage>
        <taxon>Bacteria</taxon>
        <taxon>Bacillati</taxon>
        <taxon>Bacillota</taxon>
        <taxon>Bacilli</taxon>
        <taxon>Lactobacillales</taxon>
        <taxon>Enterococcaceae</taxon>
        <taxon>Enterococcus</taxon>
    </lineage>
</organism>